<dbReference type="OrthoDB" id="140980at2"/>
<feature type="transmembrane region" description="Helical" evidence="1">
    <location>
        <begin position="298"/>
        <end position="320"/>
    </location>
</feature>
<keyword evidence="1" id="KW-0812">Transmembrane</keyword>
<feature type="transmembrane region" description="Helical" evidence="1">
    <location>
        <begin position="36"/>
        <end position="58"/>
    </location>
</feature>
<feature type="transmembrane region" description="Helical" evidence="1">
    <location>
        <begin position="332"/>
        <end position="351"/>
    </location>
</feature>
<dbReference type="PANTHER" id="PTHR43044:SF1">
    <property type="entry name" value="QUINOL:CYTOCHROME C OXIDOREDUCTASE QUINONE-BINDING SUBUNIT 2"/>
    <property type="match status" value="1"/>
</dbReference>
<protein>
    <recommendedName>
        <fullName evidence="4">Quinol:cytochrome C oxidoreductase</fullName>
    </recommendedName>
</protein>
<sequence length="360" mass="39423">MTRSAAFSIGASVAALVLLVLGFCFAVGHLRHALLVYLASWLFLLGMVLGSMFLRMIHVLTGGEWGVRLGLAWTAATRLFPYAAIGVVPLLIGMHAVLPWLDPHAVVDDPYLDAQRWYLNAPGLIIRTVVLFVVWACLAYVLTRRPASDGEAVRPGFAAGGLVAMLLTVTVTAVDWVMSLVPHWHSTDIALLLFTSQLLVAFTLSVVVYLVRDAVATATPAQVLRDFGNLMLVMVLGWAYVSFIDYLTSWVADLPAETAWYVPRLLTGWWWFGVAVACLGLGIPFFLLLMGKVKSSRYALCAVAAISLVAQWINLIWLVLPSGAMHGVALRWTDPLIVIGLLGFCATRYVTWLQRWPGGE</sequence>
<feature type="transmembrane region" description="Helical" evidence="1">
    <location>
        <begin position="121"/>
        <end position="143"/>
    </location>
</feature>
<comment type="caution">
    <text evidence="2">The sequence shown here is derived from an EMBL/GenBank/DDBJ whole genome shotgun (WGS) entry which is preliminary data.</text>
</comment>
<dbReference type="AlphaFoldDB" id="A0A370WXF1"/>
<gene>
    <name evidence="2" type="ORF">DWU98_12605</name>
</gene>
<evidence type="ECO:0008006" key="4">
    <source>
        <dbReference type="Google" id="ProtNLM"/>
    </source>
</evidence>
<accession>A0A370WXF1</accession>
<proteinExistence type="predicted"/>
<dbReference type="Proteomes" id="UP000254258">
    <property type="component" value="Unassembled WGS sequence"/>
</dbReference>
<keyword evidence="1" id="KW-0472">Membrane</keyword>
<name>A0A370WXF1_9GAMM</name>
<feature type="transmembrane region" description="Helical" evidence="1">
    <location>
        <begin position="79"/>
        <end position="101"/>
    </location>
</feature>
<keyword evidence="3" id="KW-1185">Reference proteome</keyword>
<feature type="transmembrane region" description="Helical" evidence="1">
    <location>
        <begin position="189"/>
        <end position="210"/>
    </location>
</feature>
<keyword evidence="1" id="KW-1133">Transmembrane helix</keyword>
<evidence type="ECO:0000313" key="2">
    <source>
        <dbReference type="EMBL" id="RDS80792.1"/>
    </source>
</evidence>
<dbReference type="PANTHER" id="PTHR43044">
    <property type="match status" value="1"/>
</dbReference>
<feature type="transmembrane region" description="Helical" evidence="1">
    <location>
        <begin position="230"/>
        <end position="249"/>
    </location>
</feature>
<evidence type="ECO:0000313" key="3">
    <source>
        <dbReference type="Proteomes" id="UP000254258"/>
    </source>
</evidence>
<dbReference type="RefSeq" id="WP_115495937.1">
    <property type="nucleotide sequence ID" value="NZ_QRBE01000007.1"/>
</dbReference>
<feature type="transmembrane region" description="Helical" evidence="1">
    <location>
        <begin position="269"/>
        <end position="291"/>
    </location>
</feature>
<dbReference type="EMBL" id="QRBE01000007">
    <property type="protein sequence ID" value="RDS80792.1"/>
    <property type="molecule type" value="Genomic_DNA"/>
</dbReference>
<feature type="transmembrane region" description="Helical" evidence="1">
    <location>
        <begin position="155"/>
        <end position="177"/>
    </location>
</feature>
<organism evidence="2 3">
    <name type="scientific">Dyella monticola</name>
    <dbReference type="NCBI Taxonomy" id="1927958"/>
    <lineage>
        <taxon>Bacteria</taxon>
        <taxon>Pseudomonadati</taxon>
        <taxon>Pseudomonadota</taxon>
        <taxon>Gammaproteobacteria</taxon>
        <taxon>Lysobacterales</taxon>
        <taxon>Rhodanobacteraceae</taxon>
        <taxon>Dyella</taxon>
    </lineage>
</organism>
<reference evidence="2 3" key="1">
    <citation type="submission" date="2018-07" db="EMBL/GenBank/DDBJ databases">
        <title>Dyella monticola sp. nov. and Dyella psychrodurans sp. nov. isolated from monsoon evergreen broad-leaved forest soil of Dinghu Mountain, China.</title>
        <authorList>
            <person name="Gao Z."/>
            <person name="Qiu L."/>
        </authorList>
    </citation>
    <scope>NUCLEOTIDE SEQUENCE [LARGE SCALE GENOMIC DNA]</scope>
    <source>
        <strain evidence="2 3">4G-K06</strain>
    </source>
</reference>
<evidence type="ECO:0000256" key="1">
    <source>
        <dbReference type="SAM" id="Phobius"/>
    </source>
</evidence>